<dbReference type="Pfam" id="PF07679">
    <property type="entry name" value="I-set"/>
    <property type="match status" value="4"/>
</dbReference>
<evidence type="ECO:0000313" key="2">
    <source>
        <dbReference type="EMBL" id="CAG6627433.1"/>
    </source>
</evidence>
<proteinExistence type="predicted"/>
<accession>A0A8D8VKK3</accession>
<dbReference type="PANTHER" id="PTHR47633:SF4">
    <property type="entry name" value="MYOPALLADIN ISOFORM X1"/>
    <property type="match status" value="1"/>
</dbReference>
<reference evidence="2" key="1">
    <citation type="submission" date="2021-05" db="EMBL/GenBank/DDBJ databases">
        <authorList>
            <person name="Alioto T."/>
            <person name="Alioto T."/>
            <person name="Gomez Garrido J."/>
        </authorList>
    </citation>
    <scope>NUCLEOTIDE SEQUENCE</scope>
</reference>
<dbReference type="FunFam" id="2.60.40.10:FF:000962">
    <property type="entry name" value="titin isoform X1"/>
    <property type="match status" value="2"/>
</dbReference>
<name>A0A8D8VKK3_9HEMI</name>
<dbReference type="SUPFAM" id="SSF48726">
    <property type="entry name" value="Immunoglobulin"/>
    <property type="match status" value="4"/>
</dbReference>
<feature type="domain" description="Ig-like" evidence="1">
    <location>
        <begin position="442"/>
        <end position="532"/>
    </location>
</feature>
<dbReference type="SMART" id="SM00408">
    <property type="entry name" value="IGc2"/>
    <property type="match status" value="4"/>
</dbReference>
<feature type="domain" description="Ig-like" evidence="1">
    <location>
        <begin position="9"/>
        <end position="131"/>
    </location>
</feature>
<organism evidence="2">
    <name type="scientific">Cacopsylla melanoneura</name>
    <dbReference type="NCBI Taxonomy" id="428564"/>
    <lineage>
        <taxon>Eukaryota</taxon>
        <taxon>Metazoa</taxon>
        <taxon>Ecdysozoa</taxon>
        <taxon>Arthropoda</taxon>
        <taxon>Hexapoda</taxon>
        <taxon>Insecta</taxon>
        <taxon>Pterygota</taxon>
        <taxon>Neoptera</taxon>
        <taxon>Paraneoptera</taxon>
        <taxon>Hemiptera</taxon>
        <taxon>Sternorrhyncha</taxon>
        <taxon>Psylloidea</taxon>
        <taxon>Psyllidae</taxon>
        <taxon>Psyllinae</taxon>
        <taxon>Cacopsylla</taxon>
    </lineage>
</organism>
<dbReference type="PANTHER" id="PTHR47633">
    <property type="entry name" value="IMMUNOGLOBULIN"/>
    <property type="match status" value="1"/>
</dbReference>
<dbReference type="EMBL" id="HBUF01065315">
    <property type="protein sequence ID" value="CAG6627433.1"/>
    <property type="molecule type" value="Transcribed_RNA"/>
</dbReference>
<sequence length="562" mass="63383">MAEGKLKGPVFTVQLTPNVIHLREGDSARFEARLEPTDDPKLKVNRQYTGTIQYSPYSARFEARTDDPKLKVDWFYNGKPMMTGSRFRTFSDFGFILLEISPVETDDSGQYTCRVTNEYGVAVSASTMRVTGDKNVVEESQVSKGTIDKLARLEGCGYEREQSHEEEVPNPPQFLTTPSDLTQAEGGMARFECRVTPTTDPSLIVEWYHNGQVLSVGSRIKTISDFGCVILTLTDLFTRDSGVYTCKASNKYGFASTSCKLQVLGRQGVDVEPQVSSAATNTIRKLEEALYRKDEEVPENEERDPPVFITQLQDNLNVAEGGRVHLECRVEPRTDPTMRIDWFFNGRPFNTGSRVTTMNEFGYIALDIDGVYARDSGEYICRATNKWGTAMSKAKLVCLAKNDNIVTDSMLPDLMTAEKLKELENKQATGLRQEDYIPQEPPRFITEIESMIVKELEPVRFETRVEPKEDPRLKVEWFRNGVALPYGSRFHPRYDLGFVALDIDYVYPEDQGLYVCRAYNSHGEAFTKATISCDASQVKPPLSEGACAMLRSLIQKDTIIKK</sequence>
<dbReference type="AlphaFoldDB" id="A0A8D8VKK3"/>
<feature type="domain" description="Ig-like" evidence="1">
    <location>
        <begin position="305"/>
        <end position="397"/>
    </location>
</feature>
<dbReference type="InterPro" id="IPR036179">
    <property type="entry name" value="Ig-like_dom_sf"/>
</dbReference>
<dbReference type="SMART" id="SM00409">
    <property type="entry name" value="IG"/>
    <property type="match status" value="4"/>
</dbReference>
<dbReference type="InterPro" id="IPR003599">
    <property type="entry name" value="Ig_sub"/>
</dbReference>
<dbReference type="FunFam" id="2.60.40.10:FF:000119">
    <property type="entry name" value="Sallimus, isoform P"/>
    <property type="match status" value="1"/>
</dbReference>
<evidence type="ECO:0000259" key="1">
    <source>
        <dbReference type="PROSITE" id="PS50835"/>
    </source>
</evidence>
<dbReference type="Gene3D" id="2.60.40.10">
    <property type="entry name" value="Immunoglobulins"/>
    <property type="match status" value="4"/>
</dbReference>
<protein>
    <submittedName>
        <fullName evidence="2">Titin</fullName>
    </submittedName>
</protein>
<dbReference type="InterPro" id="IPR007110">
    <property type="entry name" value="Ig-like_dom"/>
</dbReference>
<dbReference type="InterPro" id="IPR003598">
    <property type="entry name" value="Ig_sub2"/>
</dbReference>
<feature type="domain" description="Ig-like" evidence="1">
    <location>
        <begin position="172"/>
        <end position="262"/>
    </location>
</feature>
<dbReference type="InterPro" id="IPR013098">
    <property type="entry name" value="Ig_I-set"/>
</dbReference>
<dbReference type="CDD" id="cd00096">
    <property type="entry name" value="Ig"/>
    <property type="match status" value="1"/>
</dbReference>
<dbReference type="PROSITE" id="PS50835">
    <property type="entry name" value="IG_LIKE"/>
    <property type="match status" value="4"/>
</dbReference>
<dbReference type="InterPro" id="IPR013783">
    <property type="entry name" value="Ig-like_fold"/>
</dbReference>